<dbReference type="SUPFAM" id="SSF46785">
    <property type="entry name" value="Winged helix' DNA-binding domain"/>
    <property type="match status" value="1"/>
</dbReference>
<dbReference type="RefSeq" id="WP_183622801.1">
    <property type="nucleotide sequence ID" value="NZ_JACIDX010000002.1"/>
</dbReference>
<evidence type="ECO:0000313" key="5">
    <source>
        <dbReference type="EMBL" id="MBB3953838.1"/>
    </source>
</evidence>
<dbReference type="AlphaFoldDB" id="A0A7W6CC48"/>
<accession>A0A7W6CC48</accession>
<dbReference type="InterPro" id="IPR036390">
    <property type="entry name" value="WH_DNA-bd_sf"/>
</dbReference>
<dbReference type="Proteomes" id="UP000548867">
    <property type="component" value="Unassembled WGS sequence"/>
</dbReference>
<dbReference type="InterPro" id="IPR000835">
    <property type="entry name" value="HTH_MarR-typ"/>
</dbReference>
<dbReference type="EMBL" id="JACIDX010000002">
    <property type="protein sequence ID" value="MBB3953838.1"/>
    <property type="molecule type" value="Genomic_DNA"/>
</dbReference>
<evidence type="ECO:0000256" key="1">
    <source>
        <dbReference type="ARBA" id="ARBA00023015"/>
    </source>
</evidence>
<evidence type="ECO:0000256" key="2">
    <source>
        <dbReference type="ARBA" id="ARBA00023125"/>
    </source>
</evidence>
<dbReference type="Pfam" id="PF12802">
    <property type="entry name" value="MarR_2"/>
    <property type="match status" value="1"/>
</dbReference>
<dbReference type="SMART" id="SM00347">
    <property type="entry name" value="HTH_MARR"/>
    <property type="match status" value="1"/>
</dbReference>
<sequence length="155" mass="17256">MNPDMTNDTDADGNGWLGDFLPYQIYRVSSLMNIRLSGRLKASGINLSQWRVLSVLRSQGQMSMSQIVDRTLMEQPTISRVISQLHNDGMVEREISPEDSRVALVSLSERGRELFDEIAVSAVRHQKIALDGVSKADIAALRRALSQIEANISEV</sequence>
<gene>
    <name evidence="5" type="ORF">GGR38_000765</name>
</gene>
<evidence type="ECO:0000256" key="3">
    <source>
        <dbReference type="ARBA" id="ARBA00023163"/>
    </source>
</evidence>
<reference evidence="5 6" key="1">
    <citation type="submission" date="2020-08" db="EMBL/GenBank/DDBJ databases">
        <title>Genomic Encyclopedia of Type Strains, Phase IV (KMG-IV): sequencing the most valuable type-strain genomes for metagenomic binning, comparative biology and taxonomic classification.</title>
        <authorList>
            <person name="Goeker M."/>
        </authorList>
    </citation>
    <scope>NUCLEOTIDE SEQUENCE [LARGE SCALE GENOMIC DNA]</scope>
    <source>
        <strain evidence="5 6">DSM 27057</strain>
    </source>
</reference>
<name>A0A7W6CC48_9SPHN</name>
<dbReference type="PRINTS" id="PR00598">
    <property type="entry name" value="HTHMARR"/>
</dbReference>
<keyword evidence="2 5" id="KW-0238">DNA-binding</keyword>
<organism evidence="5 6">
    <name type="scientific">Novosphingobium sediminicola</name>
    <dbReference type="NCBI Taxonomy" id="563162"/>
    <lineage>
        <taxon>Bacteria</taxon>
        <taxon>Pseudomonadati</taxon>
        <taxon>Pseudomonadota</taxon>
        <taxon>Alphaproteobacteria</taxon>
        <taxon>Sphingomonadales</taxon>
        <taxon>Sphingomonadaceae</taxon>
        <taxon>Novosphingobium</taxon>
    </lineage>
</organism>
<dbReference type="PANTHER" id="PTHR42756:SF1">
    <property type="entry name" value="TRANSCRIPTIONAL REPRESSOR OF EMRAB OPERON"/>
    <property type="match status" value="1"/>
</dbReference>
<evidence type="ECO:0000259" key="4">
    <source>
        <dbReference type="PROSITE" id="PS50995"/>
    </source>
</evidence>
<dbReference type="Gene3D" id="1.10.10.10">
    <property type="entry name" value="Winged helix-like DNA-binding domain superfamily/Winged helix DNA-binding domain"/>
    <property type="match status" value="1"/>
</dbReference>
<dbReference type="GO" id="GO:0003677">
    <property type="term" value="F:DNA binding"/>
    <property type="evidence" value="ECO:0007669"/>
    <property type="project" value="UniProtKB-KW"/>
</dbReference>
<dbReference type="PANTHER" id="PTHR42756">
    <property type="entry name" value="TRANSCRIPTIONAL REGULATOR, MARR"/>
    <property type="match status" value="1"/>
</dbReference>
<keyword evidence="6" id="KW-1185">Reference proteome</keyword>
<comment type="caution">
    <text evidence="5">The sequence shown here is derived from an EMBL/GenBank/DDBJ whole genome shotgun (WGS) entry which is preliminary data.</text>
</comment>
<feature type="domain" description="HTH marR-type" evidence="4">
    <location>
        <begin position="18"/>
        <end position="150"/>
    </location>
</feature>
<protein>
    <submittedName>
        <fullName evidence="5">DNA-binding MarR family transcriptional regulator</fullName>
    </submittedName>
</protein>
<dbReference type="GO" id="GO:0003700">
    <property type="term" value="F:DNA-binding transcription factor activity"/>
    <property type="evidence" value="ECO:0007669"/>
    <property type="project" value="InterPro"/>
</dbReference>
<proteinExistence type="predicted"/>
<dbReference type="InterPro" id="IPR036388">
    <property type="entry name" value="WH-like_DNA-bd_sf"/>
</dbReference>
<keyword evidence="1" id="KW-0805">Transcription regulation</keyword>
<evidence type="ECO:0000313" key="6">
    <source>
        <dbReference type="Proteomes" id="UP000548867"/>
    </source>
</evidence>
<dbReference type="PROSITE" id="PS50995">
    <property type="entry name" value="HTH_MARR_2"/>
    <property type="match status" value="1"/>
</dbReference>
<keyword evidence="3" id="KW-0804">Transcription</keyword>